<evidence type="ECO:0000256" key="3">
    <source>
        <dbReference type="ARBA" id="ARBA00022679"/>
    </source>
</evidence>
<dbReference type="Proteomes" id="UP000194218">
    <property type="component" value="Chromosome"/>
</dbReference>
<dbReference type="CDD" id="cd03784">
    <property type="entry name" value="GT1_Gtf-like"/>
    <property type="match status" value="1"/>
</dbReference>
<evidence type="ECO:0000256" key="1">
    <source>
        <dbReference type="ARBA" id="ARBA00006962"/>
    </source>
</evidence>
<dbReference type="SUPFAM" id="SSF53756">
    <property type="entry name" value="UDP-Glycosyltransferase/glycogen phosphorylase"/>
    <property type="match status" value="1"/>
</dbReference>
<dbReference type="InterPro" id="IPR010610">
    <property type="entry name" value="EryCIII-like_C"/>
</dbReference>
<feature type="domain" description="Erythromycin biosynthesis protein CIII-like C-terminal" evidence="4">
    <location>
        <begin position="239"/>
        <end position="380"/>
    </location>
</feature>
<evidence type="ECO:0000256" key="2">
    <source>
        <dbReference type="ARBA" id="ARBA00022676"/>
    </source>
</evidence>
<dbReference type="FunFam" id="3.40.50.2000:FF:000072">
    <property type="entry name" value="Glycosyl transferase"/>
    <property type="match status" value="1"/>
</dbReference>
<reference evidence="6 7" key="1">
    <citation type="submission" date="2017-05" db="EMBL/GenBank/DDBJ databases">
        <title>Complete genome sequence of Streptomyces sp. SCSIO 03032 revealed the diverse biosynthetic pathways for its bioactive secondary metabolites.</title>
        <authorList>
            <person name="Ma L."/>
            <person name="Zhu Y."/>
            <person name="Zhang W."/>
            <person name="Zhang G."/>
            <person name="Tian X."/>
            <person name="Zhang S."/>
            <person name="Zhang C."/>
        </authorList>
    </citation>
    <scope>NUCLEOTIDE SEQUENCE [LARGE SCALE GENOMIC DNA]</scope>
    <source>
        <strain evidence="6 7">SCSIO 03032</strain>
    </source>
</reference>
<feature type="domain" description="Erythromycin biosynthesis protein CIII-like N-terminal" evidence="5">
    <location>
        <begin position="25"/>
        <end position="223"/>
    </location>
</feature>
<organism evidence="6 7">
    <name type="scientific">Streptomyces marincola</name>
    <dbReference type="NCBI Taxonomy" id="2878388"/>
    <lineage>
        <taxon>Bacteria</taxon>
        <taxon>Bacillati</taxon>
        <taxon>Actinomycetota</taxon>
        <taxon>Actinomycetes</taxon>
        <taxon>Kitasatosporales</taxon>
        <taxon>Streptomycetaceae</taxon>
        <taxon>Streptomyces</taxon>
    </lineage>
</organism>
<name>A0A1W7CYZ1_9ACTN</name>
<evidence type="ECO:0000259" key="4">
    <source>
        <dbReference type="Pfam" id="PF06722"/>
    </source>
</evidence>
<dbReference type="KEGG" id="smao:CAG99_12170"/>
<keyword evidence="7" id="KW-1185">Reference proteome</keyword>
<dbReference type="GO" id="GO:0008194">
    <property type="term" value="F:UDP-glycosyltransferase activity"/>
    <property type="evidence" value="ECO:0007669"/>
    <property type="project" value="InterPro"/>
</dbReference>
<protein>
    <submittedName>
        <fullName evidence="6">Uncharacterized protein</fullName>
    </submittedName>
</protein>
<comment type="similarity">
    <text evidence="1">Belongs to the glycosyltransferase 28 family.</text>
</comment>
<gene>
    <name evidence="6" type="ORF">CAG99_12170</name>
</gene>
<accession>A0A1W7CYZ1</accession>
<dbReference type="EMBL" id="CP021121">
    <property type="protein sequence ID" value="ARQ69520.1"/>
    <property type="molecule type" value="Genomic_DNA"/>
</dbReference>
<dbReference type="PANTHER" id="PTHR48050:SF13">
    <property type="entry name" value="STEROL 3-BETA-GLUCOSYLTRANSFERASE UGT80A2"/>
    <property type="match status" value="1"/>
</dbReference>
<dbReference type="Pfam" id="PF21036">
    <property type="entry name" value="EryCIII-like_N"/>
    <property type="match status" value="1"/>
</dbReference>
<dbReference type="Pfam" id="PF06722">
    <property type="entry name" value="EryCIII-like_C"/>
    <property type="match status" value="1"/>
</dbReference>
<evidence type="ECO:0000313" key="6">
    <source>
        <dbReference type="EMBL" id="ARQ69520.1"/>
    </source>
</evidence>
<dbReference type="AlphaFoldDB" id="A0A1W7CYZ1"/>
<dbReference type="Gene3D" id="3.40.50.2000">
    <property type="entry name" value="Glycogen Phosphorylase B"/>
    <property type="match status" value="2"/>
</dbReference>
<dbReference type="GO" id="GO:0017000">
    <property type="term" value="P:antibiotic biosynthetic process"/>
    <property type="evidence" value="ECO:0007669"/>
    <property type="project" value="UniProtKB-ARBA"/>
</dbReference>
<dbReference type="PANTHER" id="PTHR48050">
    <property type="entry name" value="STEROL 3-BETA-GLUCOSYLTRANSFERASE"/>
    <property type="match status" value="1"/>
</dbReference>
<dbReference type="GO" id="GO:0016758">
    <property type="term" value="F:hexosyltransferase activity"/>
    <property type="evidence" value="ECO:0007669"/>
    <property type="project" value="UniProtKB-ARBA"/>
</dbReference>
<keyword evidence="2" id="KW-0328">Glycosyltransferase</keyword>
<evidence type="ECO:0000259" key="5">
    <source>
        <dbReference type="Pfam" id="PF21036"/>
    </source>
</evidence>
<dbReference type="OrthoDB" id="3863369at2"/>
<dbReference type="InterPro" id="IPR048284">
    <property type="entry name" value="EryCIII-like_N"/>
</dbReference>
<proteinExistence type="inferred from homology"/>
<dbReference type="RefSeq" id="WP_086159325.1">
    <property type="nucleotide sequence ID" value="NZ_CP021121.1"/>
</dbReference>
<sequence length="384" mass="39289">MRLLFTTTPGFSHTTPLLPLAHGARLHGHQVLFAVSGPAAGAARNAGLPTVDAVPDADVTRPYVTLASTAAREDLPVAETMRMVFSAFGEMSSMMLDGVVTTARRWRADAVVHTPMLSAGPLAARASGATSVLHGMGLRHPAFPTPPELAEDAARRYGIDPADRGPHAELVLAPASLERVNPTAPDTTAPLLPLRPSPDNGGGRVPAWALARGGRPRVVVTLGSVPSHTDGHRNVMATALDALADDAVEVVLTTGGAALDALGPLPPWVRTVDFVPLTSLLPTCDAIVHHGGMGTMFSALAARVPQLIVPTTSGDALTNGEVVEKSGTGRVLLPADLSADALGAAVRDLLHAPGHREAVAGVAAEMAAMPGPGAALDALAALRA</sequence>
<dbReference type="InterPro" id="IPR002213">
    <property type="entry name" value="UDP_glucos_trans"/>
</dbReference>
<evidence type="ECO:0000313" key="7">
    <source>
        <dbReference type="Proteomes" id="UP000194218"/>
    </source>
</evidence>
<keyword evidence="3" id="KW-0808">Transferase</keyword>
<dbReference type="InterPro" id="IPR050426">
    <property type="entry name" value="Glycosyltransferase_28"/>
</dbReference>